<comment type="caution">
    <text evidence="1">The sequence shown here is derived from an EMBL/GenBank/DDBJ whole genome shotgun (WGS) entry which is preliminary data.</text>
</comment>
<sequence length="34" mass="4089">MNKKRFTELIFNLGHIRKSIWDYEDSEVNNLSSC</sequence>
<name>A0A9P0Z0M3_CUSEU</name>
<evidence type="ECO:0000313" key="1">
    <source>
        <dbReference type="EMBL" id="CAH9081578.1"/>
    </source>
</evidence>
<dbReference type="EMBL" id="CAMAPE010000014">
    <property type="protein sequence ID" value="CAH9081578.1"/>
    <property type="molecule type" value="Genomic_DNA"/>
</dbReference>
<protein>
    <submittedName>
        <fullName evidence="1">Uncharacterized protein</fullName>
    </submittedName>
</protein>
<dbReference type="AlphaFoldDB" id="A0A9P0Z0M3"/>
<proteinExistence type="predicted"/>
<dbReference type="Proteomes" id="UP001152484">
    <property type="component" value="Unassembled WGS sequence"/>
</dbReference>
<accession>A0A9P0Z0M3</accession>
<gene>
    <name evidence="1" type="ORF">CEURO_LOCUS7957</name>
</gene>
<organism evidence="1 2">
    <name type="scientific">Cuscuta europaea</name>
    <name type="common">European dodder</name>
    <dbReference type="NCBI Taxonomy" id="41803"/>
    <lineage>
        <taxon>Eukaryota</taxon>
        <taxon>Viridiplantae</taxon>
        <taxon>Streptophyta</taxon>
        <taxon>Embryophyta</taxon>
        <taxon>Tracheophyta</taxon>
        <taxon>Spermatophyta</taxon>
        <taxon>Magnoliopsida</taxon>
        <taxon>eudicotyledons</taxon>
        <taxon>Gunneridae</taxon>
        <taxon>Pentapetalae</taxon>
        <taxon>asterids</taxon>
        <taxon>lamiids</taxon>
        <taxon>Solanales</taxon>
        <taxon>Convolvulaceae</taxon>
        <taxon>Cuscuteae</taxon>
        <taxon>Cuscuta</taxon>
        <taxon>Cuscuta subgen. Cuscuta</taxon>
    </lineage>
</organism>
<keyword evidence="2" id="KW-1185">Reference proteome</keyword>
<reference evidence="1" key="1">
    <citation type="submission" date="2022-07" db="EMBL/GenBank/DDBJ databases">
        <authorList>
            <person name="Macas J."/>
            <person name="Novak P."/>
            <person name="Neumann P."/>
        </authorList>
    </citation>
    <scope>NUCLEOTIDE SEQUENCE</scope>
</reference>
<evidence type="ECO:0000313" key="2">
    <source>
        <dbReference type="Proteomes" id="UP001152484"/>
    </source>
</evidence>